<keyword evidence="5" id="KW-1003">Cell membrane</keyword>
<comment type="subcellular location">
    <subcellularLocation>
        <location evidence="2">Cell inner membrane</location>
        <topology evidence="2">Single-pass membrane protein</topology>
        <orientation evidence="2">Periplasmic side</orientation>
    </subcellularLocation>
</comment>
<keyword evidence="9" id="KW-1133">Transmembrane helix</keyword>
<evidence type="ECO:0000256" key="11">
    <source>
        <dbReference type="ARBA" id="ARBA00023136"/>
    </source>
</evidence>
<evidence type="ECO:0000256" key="13">
    <source>
        <dbReference type="ARBA" id="ARBA00030948"/>
    </source>
</evidence>
<evidence type="ECO:0000256" key="12">
    <source>
        <dbReference type="ARBA" id="ARBA00023186"/>
    </source>
</evidence>
<keyword evidence="12" id="KW-0143">Chaperone</keyword>
<keyword evidence="11" id="KW-0472">Membrane</keyword>
<keyword evidence="10" id="KW-0443">Lipid metabolism</keyword>
<reference evidence="17 18" key="1">
    <citation type="submission" date="2019-02" db="EMBL/GenBank/DDBJ databases">
        <title>Marinobacter halodurans sp. nov., a marine bacterium isolated from sea tidal flat.</title>
        <authorList>
            <person name="Yoo Y."/>
            <person name="Lee D.W."/>
            <person name="Kim B.S."/>
            <person name="Kim J.-J."/>
        </authorList>
    </citation>
    <scope>NUCLEOTIDE SEQUENCE [LARGE SCALE GENOMIC DNA]</scope>
    <source>
        <strain evidence="17 18">YJ-S3-2</strain>
    </source>
</reference>
<dbReference type="InterPro" id="IPR004961">
    <property type="entry name" value="Lipase_chaperone"/>
</dbReference>
<name>A0ABY1ZTG8_9GAMM</name>
<feature type="compositionally biased region" description="Low complexity" evidence="16">
    <location>
        <begin position="85"/>
        <end position="115"/>
    </location>
</feature>
<organism evidence="17 18">
    <name type="scientific">Marinobacter halodurans</name>
    <dbReference type="NCBI Taxonomy" id="2528979"/>
    <lineage>
        <taxon>Bacteria</taxon>
        <taxon>Pseudomonadati</taxon>
        <taxon>Pseudomonadota</taxon>
        <taxon>Gammaproteobacteria</taxon>
        <taxon>Pseudomonadales</taxon>
        <taxon>Marinobacteraceae</taxon>
        <taxon>Marinobacter</taxon>
    </lineage>
</organism>
<comment type="caution">
    <text evidence="17">The sequence shown here is derived from an EMBL/GenBank/DDBJ whole genome shotgun (WGS) entry which is preliminary data.</text>
</comment>
<accession>A0ABY1ZTG8</accession>
<keyword evidence="7" id="KW-0812">Transmembrane</keyword>
<evidence type="ECO:0000256" key="7">
    <source>
        <dbReference type="ARBA" id="ARBA00022692"/>
    </source>
</evidence>
<keyword evidence="18" id="KW-1185">Reference proteome</keyword>
<protein>
    <recommendedName>
        <fullName evidence="4">Lipase chaperone</fullName>
    </recommendedName>
    <alternativeName>
        <fullName evidence="15">Lipase foldase</fullName>
    </alternativeName>
    <alternativeName>
        <fullName evidence="13">Lipase helper protein</fullName>
    </alternativeName>
    <alternativeName>
        <fullName evidence="14">Lipase modulator</fullName>
    </alternativeName>
</protein>
<evidence type="ECO:0000313" key="18">
    <source>
        <dbReference type="Proteomes" id="UP000313645"/>
    </source>
</evidence>
<dbReference type="Pfam" id="PF03280">
    <property type="entry name" value="Lipase_chap"/>
    <property type="match status" value="1"/>
</dbReference>
<gene>
    <name evidence="17" type="ORF">EZI54_03180</name>
</gene>
<evidence type="ECO:0000256" key="4">
    <source>
        <dbReference type="ARBA" id="ARBA00019692"/>
    </source>
</evidence>
<evidence type="ECO:0000256" key="8">
    <source>
        <dbReference type="ARBA" id="ARBA00022963"/>
    </source>
</evidence>
<keyword evidence="6" id="KW-0997">Cell inner membrane</keyword>
<evidence type="ECO:0000256" key="15">
    <source>
        <dbReference type="ARBA" id="ARBA00033028"/>
    </source>
</evidence>
<evidence type="ECO:0000313" key="17">
    <source>
        <dbReference type="EMBL" id="TBW58889.1"/>
    </source>
</evidence>
<evidence type="ECO:0000256" key="1">
    <source>
        <dbReference type="ARBA" id="ARBA00003280"/>
    </source>
</evidence>
<proteinExistence type="inferred from homology"/>
<feature type="region of interest" description="Disordered" evidence="16">
    <location>
        <begin position="85"/>
        <end position="141"/>
    </location>
</feature>
<comment type="similarity">
    <text evidence="3">Belongs to the lipase chaperone family.</text>
</comment>
<evidence type="ECO:0000256" key="16">
    <source>
        <dbReference type="SAM" id="MobiDB-lite"/>
    </source>
</evidence>
<dbReference type="SUPFAM" id="SSF158855">
    <property type="entry name" value="Lipase chaperone-like"/>
    <property type="match status" value="1"/>
</dbReference>
<evidence type="ECO:0000256" key="10">
    <source>
        <dbReference type="ARBA" id="ARBA00023098"/>
    </source>
</evidence>
<comment type="function">
    <text evidence="1">May be involved in the folding of the extracellular lipase during its passage through the periplasm.</text>
</comment>
<keyword evidence="8" id="KW-0442">Lipid degradation</keyword>
<dbReference type="Proteomes" id="UP000313645">
    <property type="component" value="Unassembled WGS sequence"/>
</dbReference>
<evidence type="ECO:0000256" key="14">
    <source>
        <dbReference type="ARBA" id="ARBA00031542"/>
    </source>
</evidence>
<dbReference type="EMBL" id="SJDL01000003">
    <property type="protein sequence ID" value="TBW58889.1"/>
    <property type="molecule type" value="Genomic_DNA"/>
</dbReference>
<evidence type="ECO:0000256" key="2">
    <source>
        <dbReference type="ARBA" id="ARBA00004383"/>
    </source>
</evidence>
<evidence type="ECO:0000256" key="9">
    <source>
        <dbReference type="ARBA" id="ARBA00022989"/>
    </source>
</evidence>
<evidence type="ECO:0000256" key="3">
    <source>
        <dbReference type="ARBA" id="ARBA00010358"/>
    </source>
</evidence>
<sequence>MWMPSTTCSAPAPCGPIRSPSIAARPTASRTAACNADRGAFAAPRFPAIPESPMRSLSPSTRIWLSLGLAGAVAASVFWLAPSSRPTPASTATADTQASATPAAQSQPTTRPQTAGTTAETDAPDTGVIASTPRTWDDAPLAPSLAGTEIDGSLRADASGHLIVDLQTKDFFDYMLSAVGQVAPEEALDAITTMARDNLPPTAAQEAIELLDRYIDYKRQALALSNTPLDPARASDPAYQLDQLRKALTDLKALRRNVLSPETADAFYGLEEAYGEYTLASLEIQQRDDLSPQARQTLIEWWRQQLPAPLRHTENQLIADTRQSLSRQQALNQASSPAEAAAQLRSLGMAPEQARQVETYLQERDDFDSQYAAYRKERAQLEEAGLAPADKAKREDALLADYFDDERTRTWARLRQLDSSTP</sequence>
<evidence type="ECO:0000256" key="6">
    <source>
        <dbReference type="ARBA" id="ARBA00022519"/>
    </source>
</evidence>
<evidence type="ECO:0000256" key="5">
    <source>
        <dbReference type="ARBA" id="ARBA00022475"/>
    </source>
</evidence>